<accession>A0A1Y3GCB1</accession>
<dbReference type="Gene3D" id="3.40.50.10470">
    <property type="entry name" value="Translation initiation factor eif-2b, domain 2"/>
    <property type="match status" value="1"/>
</dbReference>
<feature type="binding site" evidence="4">
    <location>
        <begin position="203"/>
        <end position="204"/>
    </location>
    <ligand>
        <name>substrate</name>
    </ligand>
</feature>
<comment type="similarity">
    <text evidence="1 4">Belongs to the eIF-2B alpha/beta/delta subunits family. R15P isomerase subfamily.</text>
</comment>
<dbReference type="OrthoDB" id="27639at2157"/>
<comment type="caution">
    <text evidence="4">Lacks conserved residue(s) required for the propagation of feature annotation.</text>
</comment>
<dbReference type="FunFam" id="1.20.120.420:FF:000011">
    <property type="entry name" value="Ribose 1,5-bisphosphate isomerase"/>
    <property type="match status" value="1"/>
</dbReference>
<dbReference type="InterPro" id="IPR005250">
    <property type="entry name" value="R15Pi"/>
</dbReference>
<evidence type="ECO:0000256" key="2">
    <source>
        <dbReference type="ARBA" id="ARBA00023235"/>
    </source>
</evidence>
<dbReference type="InterPro" id="IPR042529">
    <property type="entry name" value="IF_2B-like_C"/>
</dbReference>
<dbReference type="EC" id="5.3.1.29" evidence="4"/>
<dbReference type="SUPFAM" id="SSF100950">
    <property type="entry name" value="NagB/RpiA/CoA transferase-like"/>
    <property type="match status" value="1"/>
</dbReference>
<dbReference type="PANTHER" id="PTHR43475:SF2">
    <property type="entry name" value="RIBOSE 1,5-BISPHOSPHATE ISOMERASE"/>
    <property type="match status" value="1"/>
</dbReference>
<comment type="miscellaneous">
    <text evidence="4">Reaction proceeds via a cis-phosphoenolate intermediate.</text>
</comment>
<dbReference type="GO" id="GO:0019509">
    <property type="term" value="P:L-methionine salvage from methylthioadenosine"/>
    <property type="evidence" value="ECO:0007669"/>
    <property type="project" value="TreeGrafter"/>
</dbReference>
<protein>
    <recommendedName>
        <fullName evidence="4">Ribose 1,5-bisphosphate isomerase</fullName>
        <shortName evidence="4">R15P isomerase</shortName>
        <shortName evidence="4">R15Pi</shortName>
        <ecNumber evidence="4">5.3.1.29</ecNumber>
    </recommendedName>
    <alternativeName>
        <fullName evidence="4">Ribulose 1,5-bisphosphate synthase</fullName>
        <shortName evidence="4">RuBP synthase</shortName>
    </alternativeName>
</protein>
<proteinExistence type="inferred from homology"/>
<gene>
    <name evidence="5" type="ORF">AMET1_0744</name>
</gene>
<dbReference type="HAMAP" id="MF_02230">
    <property type="entry name" value="R15P_isomerase"/>
    <property type="match status" value="1"/>
</dbReference>
<dbReference type="InterPro" id="IPR027363">
    <property type="entry name" value="M1Pi_N"/>
</dbReference>
<dbReference type="NCBIfam" id="TIGR00524">
    <property type="entry name" value="eIF-2B_rel"/>
    <property type="match status" value="1"/>
</dbReference>
<dbReference type="InterPro" id="IPR000649">
    <property type="entry name" value="IF-2B-related"/>
</dbReference>
<evidence type="ECO:0000256" key="4">
    <source>
        <dbReference type="HAMAP-Rule" id="MF_02230"/>
    </source>
</evidence>
<name>A0A1Y3GCB1_9EURY</name>
<evidence type="ECO:0000256" key="1">
    <source>
        <dbReference type="ARBA" id="ARBA00009229"/>
    </source>
</evidence>
<dbReference type="InterPro" id="IPR037171">
    <property type="entry name" value="NagB/RpiA_transferase-like"/>
</dbReference>
<reference evidence="5 6" key="1">
    <citation type="submission" date="2016-12" db="EMBL/GenBank/DDBJ databases">
        <title>Discovery of methanogenic haloarchaea.</title>
        <authorList>
            <person name="Sorokin D.Y."/>
            <person name="Makarova K.S."/>
            <person name="Abbas B."/>
            <person name="Ferrer M."/>
            <person name="Golyshin P.N."/>
        </authorList>
    </citation>
    <scope>NUCLEOTIDE SEQUENCE [LARGE SCALE GENOMIC DNA]</scope>
    <source>
        <strain evidence="5">AMET1</strain>
    </source>
</reference>
<comment type="catalytic activity">
    <reaction evidence="4">
        <text>alpha-D-ribose 1,5-bisphosphate = D-ribulose 1,5-bisphosphate</text>
        <dbReference type="Rhea" id="RHEA:32243"/>
        <dbReference type="ChEBI" id="CHEBI:57870"/>
        <dbReference type="ChEBI" id="CHEBI:68688"/>
        <dbReference type="EC" id="5.3.1.29"/>
    </reaction>
</comment>
<feature type="binding site" evidence="4">
    <location>
        <position position="59"/>
    </location>
    <ligand>
        <name>substrate</name>
    </ligand>
</feature>
<feature type="active site" description="Proton donor" evidence="4">
    <location>
        <position position="193"/>
    </location>
</feature>
<comment type="caution">
    <text evidence="5">The sequence shown here is derived from an EMBL/GenBank/DDBJ whole genome shotgun (WGS) entry which is preliminary data.</text>
</comment>
<dbReference type="EMBL" id="MRZU01000003">
    <property type="protein sequence ID" value="OUJ19092.1"/>
    <property type="molecule type" value="Genomic_DNA"/>
</dbReference>
<dbReference type="GO" id="GO:0043917">
    <property type="term" value="F:ribose 1,5-bisphosphate isomerase activity"/>
    <property type="evidence" value="ECO:0007669"/>
    <property type="project" value="UniProtKB-UniRule"/>
</dbReference>
<feature type="active site" description="Proton acceptor" evidence="4">
    <location>
        <position position="125"/>
    </location>
</feature>
<sequence>MEVSKTAEKIKKMEIRGAGDIARATARALRDTAKKSDATNLEELKKDIDEASETLLSSRPTAVSLPNSIRLITKNLKQYQTLNEGRNDVIERANRFIERSKKSLETLGRIGSKRIRDGDTILTHCNSEAALSIIKTADKTKNIKVIATESRPRLQGKITARELAENNIPVTLIVDSAVRSAMKNVDIVVVGADAIGVNGAVANKIGTSQIALAANEARVTFMVAAETYKFSPKTAVGEPIKIEERSEKEVWEKCPNNICISNPAFDFTPPEYIDLICTEIGMISPHMSYSILKEEFDWTIEELKNE</sequence>
<evidence type="ECO:0000256" key="3">
    <source>
        <dbReference type="ARBA" id="ARBA00023277"/>
    </source>
</evidence>
<feature type="binding site" evidence="4">
    <location>
        <begin position="16"/>
        <end position="19"/>
    </location>
    <ligand>
        <name>substrate</name>
    </ligand>
</feature>
<feature type="binding site" evidence="4">
    <location>
        <position position="229"/>
    </location>
    <ligand>
        <name>substrate</name>
    </ligand>
</feature>
<dbReference type="Gene3D" id="1.20.120.420">
    <property type="entry name" value="translation initiation factor eif-2b, domain 1"/>
    <property type="match status" value="1"/>
</dbReference>
<keyword evidence="3 4" id="KW-0119">Carbohydrate metabolism</keyword>
<dbReference type="InterPro" id="IPR011559">
    <property type="entry name" value="Initiation_fac_2B_a/b/d"/>
</dbReference>
<dbReference type="GO" id="GO:0046523">
    <property type="term" value="F:S-methyl-5-thioribose-1-phosphate isomerase activity"/>
    <property type="evidence" value="ECO:0007669"/>
    <property type="project" value="TreeGrafter"/>
</dbReference>
<dbReference type="NCBIfam" id="TIGR00511">
    <property type="entry name" value="ribulose_e2b2"/>
    <property type="match status" value="1"/>
</dbReference>
<dbReference type="Proteomes" id="UP000195137">
    <property type="component" value="Unassembled WGS sequence"/>
</dbReference>
<keyword evidence="2 4" id="KW-0413">Isomerase</keyword>
<organism evidence="5 6">
    <name type="scientific">Methanonatronarchaeum thermophilum</name>
    <dbReference type="NCBI Taxonomy" id="1927129"/>
    <lineage>
        <taxon>Archaea</taxon>
        <taxon>Methanobacteriati</taxon>
        <taxon>Methanobacteriota</taxon>
        <taxon>Methanonatronarchaeia</taxon>
        <taxon>Methanonatronarchaeales</taxon>
        <taxon>Methanonatronarchaeaceae</taxon>
        <taxon>Methanonatronarchaeum</taxon>
    </lineage>
</organism>
<dbReference type="RefSeq" id="WP_086637132.1">
    <property type="nucleotide sequence ID" value="NZ_MRZU01000003.1"/>
</dbReference>
<dbReference type="Pfam" id="PF01008">
    <property type="entry name" value="IF-2B"/>
    <property type="match status" value="1"/>
</dbReference>
<dbReference type="PANTHER" id="PTHR43475">
    <property type="entry name" value="METHYLTHIORIBOSE-1-PHOSPHATE ISOMERASE"/>
    <property type="match status" value="1"/>
</dbReference>
<evidence type="ECO:0000313" key="6">
    <source>
        <dbReference type="Proteomes" id="UP000195137"/>
    </source>
</evidence>
<comment type="function">
    <text evidence="4">Catalyzes the isomerization of ribose 1,5-bisphosphate (R15P) to ribulose 1,5-bisphosphate (RuBP), the CO(2) acceptor and substrate for RubisCO. Functions in an archaeal AMP degradation pathway, together with AMP phosphorylase and RubisCO.</text>
</comment>
<dbReference type="GO" id="GO:0019323">
    <property type="term" value="P:pentose catabolic process"/>
    <property type="evidence" value="ECO:0007669"/>
    <property type="project" value="UniProtKB-UniRule"/>
</dbReference>
<dbReference type="AlphaFoldDB" id="A0A1Y3GCB1"/>
<dbReference type="FunFam" id="3.40.50.10470:FF:000019">
    <property type="entry name" value="Ribose 1,5-bisphosphate isomerase"/>
    <property type="match status" value="1"/>
</dbReference>
<evidence type="ECO:0000313" key="5">
    <source>
        <dbReference type="EMBL" id="OUJ19092.1"/>
    </source>
</evidence>
<keyword evidence="6" id="KW-1185">Reference proteome</keyword>